<evidence type="ECO:0000313" key="10">
    <source>
        <dbReference type="EMBL" id="KZT50631.1"/>
    </source>
</evidence>
<dbReference type="PANTHER" id="PTHR22930">
    <property type="match status" value="1"/>
</dbReference>
<name>A0A165CDN2_9BASI</name>
<dbReference type="GO" id="GO:0046872">
    <property type="term" value="F:metal ion binding"/>
    <property type="evidence" value="ECO:0007669"/>
    <property type="project" value="UniProtKB-KW"/>
</dbReference>
<sequence length="358" mass="40556">HTSIRPGAVWIEELLHAPASRIHDVLGMHKNVFRRLCNLLFAHGGLRPTRFVGIEEQLALFLVAVRKGESNRGLQELFQRSGDTVSHVFHRILRILTSPNIYTRYVRLPDTSTPPEISESPKLYPFFKDCLAAIDGSHIAAKPCAEDRPRYRDRKGGLSINVLAACTFDMRFCYILSGWEGSIADSMLFDHAQSGDLVVPAGKYYLGDAGFAHCDALLVPYRGVRYHLREWGVAKLRPSNAQELFNLRHAQARNVIERAFGIFKNRFRILRHGSEYPMKTQVRIVPACAVLHNFIRIHDASDMLEDDDENIDKVPAPSFSLPLPSLSVSAAELARANRRRDDIAQGMWESYTSHTRNR</sequence>
<dbReference type="Pfam" id="PF13359">
    <property type="entry name" value="DDE_Tnp_4"/>
    <property type="match status" value="1"/>
</dbReference>
<evidence type="ECO:0000259" key="8">
    <source>
        <dbReference type="Pfam" id="PF13359"/>
    </source>
</evidence>
<dbReference type="GO" id="GO:0016787">
    <property type="term" value="F:hydrolase activity"/>
    <property type="evidence" value="ECO:0007669"/>
    <property type="project" value="UniProtKB-KW"/>
</dbReference>
<dbReference type="InterPro" id="IPR045249">
    <property type="entry name" value="HARBI1-like"/>
</dbReference>
<dbReference type="InterPro" id="IPR027806">
    <property type="entry name" value="HARBI1_dom"/>
</dbReference>
<keyword evidence="5" id="KW-0479">Metal-binding</keyword>
<evidence type="ECO:0000313" key="11">
    <source>
        <dbReference type="Proteomes" id="UP000076842"/>
    </source>
</evidence>
<dbReference type="PANTHER" id="PTHR22930:SF221">
    <property type="entry name" value="NUCLEASE HARBI1"/>
    <property type="match status" value="1"/>
</dbReference>
<feature type="non-terminal residue" evidence="10">
    <location>
        <position position="358"/>
    </location>
</feature>
<dbReference type="InterPro" id="IPR058353">
    <property type="entry name" value="DUF8040"/>
</dbReference>
<accession>A0A165CDN2</accession>
<feature type="domain" description="DUF8040" evidence="9">
    <location>
        <begin position="2"/>
        <end position="97"/>
    </location>
</feature>
<dbReference type="EMBL" id="KV424156">
    <property type="protein sequence ID" value="KZT50631.1"/>
    <property type="molecule type" value="Genomic_DNA"/>
</dbReference>
<protein>
    <submittedName>
        <fullName evidence="10">Uncharacterized protein</fullName>
    </submittedName>
</protein>
<comment type="subcellular location">
    <subcellularLocation>
        <location evidence="2">Nucleus</location>
    </subcellularLocation>
</comment>
<keyword evidence="11" id="KW-1185">Reference proteome</keyword>
<feature type="non-terminal residue" evidence="10">
    <location>
        <position position="1"/>
    </location>
</feature>
<evidence type="ECO:0000256" key="1">
    <source>
        <dbReference type="ARBA" id="ARBA00001968"/>
    </source>
</evidence>
<dbReference type="GO" id="GO:0004518">
    <property type="term" value="F:nuclease activity"/>
    <property type="evidence" value="ECO:0007669"/>
    <property type="project" value="UniProtKB-KW"/>
</dbReference>
<dbReference type="STRING" id="1353952.A0A165CDN2"/>
<comment type="cofactor">
    <cofactor evidence="1">
        <name>a divalent metal cation</name>
        <dbReference type="ChEBI" id="CHEBI:60240"/>
    </cofactor>
</comment>
<feature type="domain" description="DDE Tnp4" evidence="8">
    <location>
        <begin position="134"/>
        <end position="293"/>
    </location>
</feature>
<dbReference type="InParanoid" id="A0A165CDN2"/>
<evidence type="ECO:0000256" key="5">
    <source>
        <dbReference type="ARBA" id="ARBA00022723"/>
    </source>
</evidence>
<reference evidence="10 11" key="1">
    <citation type="journal article" date="2016" name="Mol. Biol. Evol.">
        <title>Comparative Genomics of Early-Diverging Mushroom-Forming Fungi Provides Insights into the Origins of Lignocellulose Decay Capabilities.</title>
        <authorList>
            <person name="Nagy L.G."/>
            <person name="Riley R."/>
            <person name="Tritt A."/>
            <person name="Adam C."/>
            <person name="Daum C."/>
            <person name="Floudas D."/>
            <person name="Sun H."/>
            <person name="Yadav J.S."/>
            <person name="Pangilinan J."/>
            <person name="Larsson K.H."/>
            <person name="Matsuura K."/>
            <person name="Barry K."/>
            <person name="Labutti K."/>
            <person name="Kuo R."/>
            <person name="Ohm R.A."/>
            <person name="Bhattacharya S.S."/>
            <person name="Shirouzu T."/>
            <person name="Yoshinaga Y."/>
            <person name="Martin F.M."/>
            <person name="Grigoriev I.V."/>
            <person name="Hibbett D.S."/>
        </authorList>
    </citation>
    <scope>NUCLEOTIDE SEQUENCE [LARGE SCALE GENOMIC DNA]</scope>
    <source>
        <strain evidence="10 11">HHB12733</strain>
    </source>
</reference>
<comment type="similarity">
    <text evidence="3">Belongs to the HARBI1 family.</text>
</comment>
<proteinExistence type="inferred from homology"/>
<dbReference type="GO" id="GO:0005634">
    <property type="term" value="C:nucleus"/>
    <property type="evidence" value="ECO:0007669"/>
    <property type="project" value="UniProtKB-SubCell"/>
</dbReference>
<organism evidence="10 11">
    <name type="scientific">Calocera cornea HHB12733</name>
    <dbReference type="NCBI Taxonomy" id="1353952"/>
    <lineage>
        <taxon>Eukaryota</taxon>
        <taxon>Fungi</taxon>
        <taxon>Dikarya</taxon>
        <taxon>Basidiomycota</taxon>
        <taxon>Agaricomycotina</taxon>
        <taxon>Dacrymycetes</taxon>
        <taxon>Dacrymycetales</taxon>
        <taxon>Dacrymycetaceae</taxon>
        <taxon>Calocera</taxon>
    </lineage>
</organism>
<evidence type="ECO:0000256" key="2">
    <source>
        <dbReference type="ARBA" id="ARBA00004123"/>
    </source>
</evidence>
<keyword evidence="6" id="KW-0378">Hydrolase</keyword>
<keyword evidence="4" id="KW-0540">Nuclease</keyword>
<keyword evidence="7" id="KW-0539">Nucleus</keyword>
<evidence type="ECO:0000256" key="4">
    <source>
        <dbReference type="ARBA" id="ARBA00022722"/>
    </source>
</evidence>
<evidence type="ECO:0000256" key="6">
    <source>
        <dbReference type="ARBA" id="ARBA00022801"/>
    </source>
</evidence>
<evidence type="ECO:0000256" key="3">
    <source>
        <dbReference type="ARBA" id="ARBA00006958"/>
    </source>
</evidence>
<gene>
    <name evidence="10" type="ORF">CALCODRAFT_418984</name>
</gene>
<dbReference type="Proteomes" id="UP000076842">
    <property type="component" value="Unassembled WGS sequence"/>
</dbReference>
<evidence type="ECO:0000256" key="7">
    <source>
        <dbReference type="ARBA" id="ARBA00023242"/>
    </source>
</evidence>
<dbReference type="Pfam" id="PF26138">
    <property type="entry name" value="DUF8040"/>
    <property type="match status" value="1"/>
</dbReference>
<evidence type="ECO:0000259" key="9">
    <source>
        <dbReference type="Pfam" id="PF26138"/>
    </source>
</evidence>
<dbReference type="OrthoDB" id="2430314at2759"/>
<dbReference type="AlphaFoldDB" id="A0A165CDN2"/>